<feature type="region of interest" description="Disordered" evidence="1">
    <location>
        <begin position="1"/>
        <end position="100"/>
    </location>
</feature>
<dbReference type="EMBL" id="BMQA01000002">
    <property type="protein sequence ID" value="GGJ00005.1"/>
    <property type="molecule type" value="Genomic_DNA"/>
</dbReference>
<protein>
    <submittedName>
        <fullName evidence="2">Uncharacterized protein</fullName>
    </submittedName>
</protein>
<keyword evidence="3" id="KW-1185">Reference proteome</keyword>
<accession>A0A917K423</accession>
<feature type="compositionally biased region" description="Basic and acidic residues" evidence="1">
    <location>
        <begin position="60"/>
        <end position="77"/>
    </location>
</feature>
<sequence length="100" mass="9722">MVRRSGSVRTGFGLLGVGIGDGARDVRGDAVADGTAGSGARLGALVTSGRASSAPPPSPSDRDHPGHGAGGHRDRGRREHRAAPGGAPALGPARGQAPGT</sequence>
<proteinExistence type="predicted"/>
<evidence type="ECO:0000313" key="3">
    <source>
        <dbReference type="Proteomes" id="UP000657574"/>
    </source>
</evidence>
<evidence type="ECO:0000256" key="1">
    <source>
        <dbReference type="SAM" id="MobiDB-lite"/>
    </source>
</evidence>
<gene>
    <name evidence="2" type="ORF">GCM10010121_007860</name>
</gene>
<dbReference type="Proteomes" id="UP000657574">
    <property type="component" value="Unassembled WGS sequence"/>
</dbReference>
<name>A0A917K423_9ACTN</name>
<dbReference type="AlphaFoldDB" id="A0A917K423"/>
<evidence type="ECO:0000313" key="2">
    <source>
        <dbReference type="EMBL" id="GGJ00005.1"/>
    </source>
</evidence>
<feature type="compositionally biased region" description="Low complexity" evidence="1">
    <location>
        <begin position="83"/>
        <end position="100"/>
    </location>
</feature>
<reference evidence="2" key="1">
    <citation type="journal article" date="2014" name="Int. J. Syst. Evol. Microbiol.">
        <title>Complete genome sequence of Corynebacterium casei LMG S-19264T (=DSM 44701T), isolated from a smear-ripened cheese.</title>
        <authorList>
            <consortium name="US DOE Joint Genome Institute (JGI-PGF)"/>
            <person name="Walter F."/>
            <person name="Albersmeier A."/>
            <person name="Kalinowski J."/>
            <person name="Ruckert C."/>
        </authorList>
    </citation>
    <scope>NUCLEOTIDE SEQUENCE</scope>
    <source>
        <strain evidence="2">JCM 3086</strain>
    </source>
</reference>
<reference evidence="2" key="2">
    <citation type="submission" date="2020-09" db="EMBL/GenBank/DDBJ databases">
        <authorList>
            <person name="Sun Q."/>
            <person name="Ohkuma M."/>
        </authorList>
    </citation>
    <scope>NUCLEOTIDE SEQUENCE</scope>
    <source>
        <strain evidence="2">JCM 3086</strain>
    </source>
</reference>
<comment type="caution">
    <text evidence="2">The sequence shown here is derived from an EMBL/GenBank/DDBJ whole genome shotgun (WGS) entry which is preliminary data.</text>
</comment>
<organism evidence="2 3">
    <name type="scientific">Streptomyces brasiliensis</name>
    <dbReference type="NCBI Taxonomy" id="1954"/>
    <lineage>
        <taxon>Bacteria</taxon>
        <taxon>Bacillati</taxon>
        <taxon>Actinomycetota</taxon>
        <taxon>Actinomycetes</taxon>
        <taxon>Kitasatosporales</taxon>
        <taxon>Streptomycetaceae</taxon>
        <taxon>Streptomyces</taxon>
    </lineage>
</organism>